<dbReference type="UniPathway" id="UPA00241">
    <property type="reaction ID" value="UER00352"/>
</dbReference>
<dbReference type="GO" id="GO:0005737">
    <property type="term" value="C:cytoplasm"/>
    <property type="evidence" value="ECO:0007669"/>
    <property type="project" value="UniProtKB-SubCell"/>
</dbReference>
<dbReference type="Proteomes" id="UP000571183">
    <property type="component" value="Unassembled WGS sequence"/>
</dbReference>
<evidence type="ECO:0000256" key="6">
    <source>
        <dbReference type="ARBA" id="ARBA00015080"/>
    </source>
</evidence>
<keyword evidence="7 14" id="KW-0963">Cytoplasm</keyword>
<dbReference type="GO" id="GO:0005524">
    <property type="term" value="F:ATP binding"/>
    <property type="evidence" value="ECO:0007669"/>
    <property type="project" value="UniProtKB-UniRule"/>
</dbReference>
<dbReference type="PANTHER" id="PTHR10285">
    <property type="entry name" value="URIDINE KINASE"/>
    <property type="match status" value="1"/>
</dbReference>
<dbReference type="EMBL" id="JACIFD010000004">
    <property type="protein sequence ID" value="MBB4071218.1"/>
    <property type="molecule type" value="Genomic_DNA"/>
</dbReference>
<comment type="catalytic activity">
    <reaction evidence="1 14 15">
        <text>(R)-pantothenate + ATP = (R)-4'-phosphopantothenate + ADP + H(+)</text>
        <dbReference type="Rhea" id="RHEA:16373"/>
        <dbReference type="ChEBI" id="CHEBI:10986"/>
        <dbReference type="ChEBI" id="CHEBI:15378"/>
        <dbReference type="ChEBI" id="CHEBI:29032"/>
        <dbReference type="ChEBI" id="CHEBI:30616"/>
        <dbReference type="ChEBI" id="CHEBI:456216"/>
        <dbReference type="EC" id="2.7.1.33"/>
    </reaction>
</comment>
<evidence type="ECO:0000256" key="4">
    <source>
        <dbReference type="ARBA" id="ARBA00006087"/>
    </source>
</evidence>
<evidence type="ECO:0000256" key="5">
    <source>
        <dbReference type="ARBA" id="ARBA00012102"/>
    </source>
</evidence>
<evidence type="ECO:0000256" key="2">
    <source>
        <dbReference type="ARBA" id="ARBA00004496"/>
    </source>
</evidence>
<gene>
    <name evidence="14" type="primary">coaA</name>
    <name evidence="17" type="ORF">F5897_000510</name>
</gene>
<evidence type="ECO:0000256" key="3">
    <source>
        <dbReference type="ARBA" id="ARBA00005225"/>
    </source>
</evidence>
<evidence type="ECO:0000256" key="15">
    <source>
        <dbReference type="RuleBase" id="RU003530"/>
    </source>
</evidence>
<keyword evidence="18" id="KW-1185">Reference proteome</keyword>
<dbReference type="InterPro" id="IPR004566">
    <property type="entry name" value="PanK"/>
</dbReference>
<evidence type="ECO:0000313" key="18">
    <source>
        <dbReference type="Proteomes" id="UP000571183"/>
    </source>
</evidence>
<sequence>MTEQILNPRNWDAVSALTDPSPPAERPDLPSRFTDIPRAEWAQLAADMASPLAEHELTALQGVGEKLDLAEIAEVYLPLSRLLNQYAIAAQEMHNRTRTFLQHSTAVKSPFVIGIAGSVAVGKSTVARVLRDLLARWPETPRVDLVTTDGFLYSNAELEKRGLASRKGFPESYNRRALLRFVAQLKAGVETVKAPVYSHLSYDILPGEFITVQQPDIVIIEGINVLQPSTMQHPLAVSDLFDFSIYVDARTKDIKNWFLQRFLRLRESAFRDPQSFFREFAQMDDATAIETALNFWNEINQPNLDRNIKPTRARASLILRKAADHRVQKVLLRKL</sequence>
<keyword evidence="10 14" id="KW-0418">Kinase</keyword>
<dbReference type="InterPro" id="IPR006083">
    <property type="entry name" value="PRK/URK"/>
</dbReference>
<proteinExistence type="inferred from homology"/>
<dbReference type="CDD" id="cd02025">
    <property type="entry name" value="PanK"/>
    <property type="match status" value="1"/>
</dbReference>
<evidence type="ECO:0000256" key="1">
    <source>
        <dbReference type="ARBA" id="ARBA00001206"/>
    </source>
</evidence>
<comment type="pathway">
    <text evidence="3 14 15">Cofactor biosynthesis; coenzyme A biosynthesis; CoA from (R)-pantothenate: step 1/5.</text>
</comment>
<dbReference type="EC" id="2.7.1.33" evidence="5 14"/>
<comment type="caution">
    <text evidence="17">The sequence shown here is derived from an EMBL/GenBank/DDBJ whole genome shotgun (WGS) entry which is preliminary data.</text>
</comment>
<evidence type="ECO:0000256" key="10">
    <source>
        <dbReference type="ARBA" id="ARBA00022777"/>
    </source>
</evidence>
<evidence type="ECO:0000256" key="11">
    <source>
        <dbReference type="ARBA" id="ARBA00022840"/>
    </source>
</evidence>
<feature type="domain" description="Phosphoribulokinase/uridine kinase" evidence="16">
    <location>
        <begin position="112"/>
        <end position="251"/>
    </location>
</feature>
<keyword evidence="8 14" id="KW-0808">Transferase</keyword>
<evidence type="ECO:0000313" key="17">
    <source>
        <dbReference type="EMBL" id="MBB4071218.1"/>
    </source>
</evidence>
<accession>A0A840DMC7</accession>
<keyword evidence="9 14" id="KW-0547">Nucleotide-binding</keyword>
<keyword evidence="12 14" id="KW-0173">Coenzyme A biosynthesis</keyword>
<evidence type="ECO:0000256" key="12">
    <source>
        <dbReference type="ARBA" id="ARBA00022993"/>
    </source>
</evidence>
<evidence type="ECO:0000259" key="16">
    <source>
        <dbReference type="Pfam" id="PF00485"/>
    </source>
</evidence>
<reference evidence="17" key="1">
    <citation type="submission" date="2020-08" db="EMBL/GenBank/DDBJ databases">
        <title>Sequencing the genomes of 1000 actinobacteria strains.</title>
        <authorList>
            <person name="Klenk H.-P."/>
        </authorList>
    </citation>
    <scope>NUCLEOTIDE SEQUENCE [LARGE SCALE GENOMIC DNA]</scope>
    <source>
        <strain evidence="17">DSM 27064</strain>
    </source>
</reference>
<evidence type="ECO:0000256" key="13">
    <source>
        <dbReference type="ARBA" id="ARBA00032866"/>
    </source>
</evidence>
<dbReference type="AlphaFoldDB" id="A0A840DMC7"/>
<evidence type="ECO:0000256" key="7">
    <source>
        <dbReference type="ARBA" id="ARBA00022490"/>
    </source>
</evidence>
<evidence type="ECO:0000256" key="9">
    <source>
        <dbReference type="ARBA" id="ARBA00022741"/>
    </source>
</evidence>
<protein>
    <recommendedName>
        <fullName evidence="6 14">Pantothenate kinase</fullName>
        <ecNumber evidence="5 14">2.7.1.33</ecNumber>
    </recommendedName>
    <alternativeName>
        <fullName evidence="13 14">Pantothenic acid kinase</fullName>
    </alternativeName>
</protein>
<organism evidence="17 18">
    <name type="scientific">Canibacter oris</name>
    <dbReference type="NCBI Taxonomy" id="1365628"/>
    <lineage>
        <taxon>Bacteria</taxon>
        <taxon>Bacillati</taxon>
        <taxon>Actinomycetota</taxon>
        <taxon>Actinomycetes</taxon>
        <taxon>Micrococcales</taxon>
        <taxon>Microbacteriaceae</taxon>
        <taxon>Canibacter</taxon>
    </lineage>
</organism>
<evidence type="ECO:0000256" key="14">
    <source>
        <dbReference type="HAMAP-Rule" id="MF_00215"/>
    </source>
</evidence>
<dbReference type="Gene3D" id="3.40.50.300">
    <property type="entry name" value="P-loop containing nucleotide triphosphate hydrolases"/>
    <property type="match status" value="1"/>
</dbReference>
<dbReference type="GO" id="GO:0004594">
    <property type="term" value="F:pantothenate kinase activity"/>
    <property type="evidence" value="ECO:0007669"/>
    <property type="project" value="UniProtKB-UniRule"/>
</dbReference>
<feature type="binding site" evidence="14">
    <location>
        <begin position="117"/>
        <end position="124"/>
    </location>
    <ligand>
        <name>ATP</name>
        <dbReference type="ChEBI" id="CHEBI:30616"/>
    </ligand>
</feature>
<name>A0A840DMC7_9MICO</name>
<dbReference type="InterPro" id="IPR027417">
    <property type="entry name" value="P-loop_NTPase"/>
</dbReference>
<dbReference type="HAMAP" id="MF_00215">
    <property type="entry name" value="Pantothen_kinase_1"/>
    <property type="match status" value="1"/>
</dbReference>
<dbReference type="SUPFAM" id="SSF52540">
    <property type="entry name" value="P-loop containing nucleoside triphosphate hydrolases"/>
    <property type="match status" value="1"/>
</dbReference>
<comment type="subcellular location">
    <subcellularLocation>
        <location evidence="2 14 15">Cytoplasm</location>
    </subcellularLocation>
</comment>
<evidence type="ECO:0000256" key="8">
    <source>
        <dbReference type="ARBA" id="ARBA00022679"/>
    </source>
</evidence>
<dbReference type="NCBIfam" id="TIGR00554">
    <property type="entry name" value="panK_bact"/>
    <property type="match status" value="1"/>
</dbReference>
<dbReference type="GO" id="GO:0015937">
    <property type="term" value="P:coenzyme A biosynthetic process"/>
    <property type="evidence" value="ECO:0007669"/>
    <property type="project" value="UniProtKB-UniRule"/>
</dbReference>
<dbReference type="Pfam" id="PF00485">
    <property type="entry name" value="PRK"/>
    <property type="match status" value="1"/>
</dbReference>
<comment type="similarity">
    <text evidence="4 14 15">Belongs to the prokaryotic pantothenate kinase family.</text>
</comment>
<keyword evidence="11 14" id="KW-0067">ATP-binding</keyword>
<dbReference type="PIRSF" id="PIRSF000545">
    <property type="entry name" value="Pantothenate_kin"/>
    <property type="match status" value="1"/>
</dbReference>
<dbReference type="RefSeq" id="WP_124824505.1">
    <property type="nucleotide sequence ID" value="NZ_JACIFD010000004.1"/>
</dbReference>